<dbReference type="AlphaFoldDB" id="B3MTW1"/>
<organism evidence="3 4">
    <name type="scientific">Drosophila ananassae</name>
    <name type="common">Fruit fly</name>
    <dbReference type="NCBI Taxonomy" id="7217"/>
    <lineage>
        <taxon>Eukaryota</taxon>
        <taxon>Metazoa</taxon>
        <taxon>Ecdysozoa</taxon>
        <taxon>Arthropoda</taxon>
        <taxon>Hexapoda</taxon>
        <taxon>Insecta</taxon>
        <taxon>Pterygota</taxon>
        <taxon>Neoptera</taxon>
        <taxon>Endopterygota</taxon>
        <taxon>Diptera</taxon>
        <taxon>Brachycera</taxon>
        <taxon>Muscomorpha</taxon>
        <taxon>Ephydroidea</taxon>
        <taxon>Drosophilidae</taxon>
        <taxon>Drosophila</taxon>
        <taxon>Sophophora</taxon>
    </lineage>
</organism>
<accession>B3MTW1</accession>
<protein>
    <submittedName>
        <fullName evidence="3">Uncharacterized protein</fullName>
    </submittedName>
</protein>
<evidence type="ECO:0000313" key="4">
    <source>
        <dbReference type="Proteomes" id="UP000007801"/>
    </source>
</evidence>
<proteinExistence type="predicted"/>
<keyword evidence="2" id="KW-1133">Transmembrane helix</keyword>
<gene>
    <name evidence="3" type="primary">Dana\GF23050</name>
    <name evidence="3" type="synonym">dana_GLEANR_7580</name>
    <name evidence="3" type="ORF">GF23050</name>
</gene>
<reference evidence="3 4" key="1">
    <citation type="journal article" date="2007" name="Nature">
        <title>Evolution of genes and genomes on the Drosophila phylogeny.</title>
        <authorList>
            <consortium name="Drosophila 12 Genomes Consortium"/>
            <person name="Clark A.G."/>
            <person name="Eisen M.B."/>
            <person name="Smith D.R."/>
            <person name="Bergman C.M."/>
            <person name="Oliver B."/>
            <person name="Markow T.A."/>
            <person name="Kaufman T.C."/>
            <person name="Kellis M."/>
            <person name="Gelbart W."/>
            <person name="Iyer V.N."/>
            <person name="Pollard D.A."/>
            <person name="Sackton T.B."/>
            <person name="Larracuente A.M."/>
            <person name="Singh N.D."/>
            <person name="Abad J.P."/>
            <person name="Abt D.N."/>
            <person name="Adryan B."/>
            <person name="Aguade M."/>
            <person name="Akashi H."/>
            <person name="Anderson W.W."/>
            <person name="Aquadro C.F."/>
            <person name="Ardell D.H."/>
            <person name="Arguello R."/>
            <person name="Artieri C.G."/>
            <person name="Barbash D.A."/>
            <person name="Barker D."/>
            <person name="Barsanti P."/>
            <person name="Batterham P."/>
            <person name="Batzoglou S."/>
            <person name="Begun D."/>
            <person name="Bhutkar A."/>
            <person name="Blanco E."/>
            <person name="Bosak S.A."/>
            <person name="Bradley R.K."/>
            <person name="Brand A.D."/>
            <person name="Brent M.R."/>
            <person name="Brooks A.N."/>
            <person name="Brown R.H."/>
            <person name="Butlin R.K."/>
            <person name="Caggese C."/>
            <person name="Calvi B.R."/>
            <person name="Bernardo de Carvalho A."/>
            <person name="Caspi A."/>
            <person name="Castrezana S."/>
            <person name="Celniker S.E."/>
            <person name="Chang J.L."/>
            <person name="Chapple C."/>
            <person name="Chatterji S."/>
            <person name="Chinwalla A."/>
            <person name="Civetta A."/>
            <person name="Clifton S.W."/>
            <person name="Comeron J.M."/>
            <person name="Costello J.C."/>
            <person name="Coyne J.A."/>
            <person name="Daub J."/>
            <person name="David R.G."/>
            <person name="Delcher A.L."/>
            <person name="Delehaunty K."/>
            <person name="Do C.B."/>
            <person name="Ebling H."/>
            <person name="Edwards K."/>
            <person name="Eickbush T."/>
            <person name="Evans J.D."/>
            <person name="Filipski A."/>
            <person name="Findeiss S."/>
            <person name="Freyhult E."/>
            <person name="Fulton L."/>
            <person name="Fulton R."/>
            <person name="Garcia A.C."/>
            <person name="Gardiner A."/>
            <person name="Garfield D.A."/>
            <person name="Garvin B.E."/>
            <person name="Gibson G."/>
            <person name="Gilbert D."/>
            <person name="Gnerre S."/>
            <person name="Godfrey J."/>
            <person name="Good R."/>
            <person name="Gotea V."/>
            <person name="Gravely B."/>
            <person name="Greenberg A.J."/>
            <person name="Griffiths-Jones S."/>
            <person name="Gross S."/>
            <person name="Guigo R."/>
            <person name="Gustafson E.A."/>
            <person name="Haerty W."/>
            <person name="Hahn M.W."/>
            <person name="Halligan D.L."/>
            <person name="Halpern A.L."/>
            <person name="Halter G.M."/>
            <person name="Han M.V."/>
            <person name="Heger A."/>
            <person name="Hillier L."/>
            <person name="Hinrichs A.S."/>
            <person name="Holmes I."/>
            <person name="Hoskins R.A."/>
            <person name="Hubisz M.J."/>
            <person name="Hultmark D."/>
            <person name="Huntley M.A."/>
            <person name="Jaffe D.B."/>
            <person name="Jagadeeshan S."/>
            <person name="Jeck W.R."/>
            <person name="Johnson J."/>
            <person name="Jones C.D."/>
            <person name="Jordan W.C."/>
            <person name="Karpen G.H."/>
            <person name="Kataoka E."/>
            <person name="Keightley P.D."/>
            <person name="Kheradpour P."/>
            <person name="Kirkness E.F."/>
            <person name="Koerich L.B."/>
            <person name="Kristiansen K."/>
            <person name="Kudrna D."/>
            <person name="Kulathinal R.J."/>
            <person name="Kumar S."/>
            <person name="Kwok R."/>
            <person name="Lander E."/>
            <person name="Langley C.H."/>
            <person name="Lapoint R."/>
            <person name="Lazzaro B.P."/>
            <person name="Lee S.J."/>
            <person name="Levesque L."/>
            <person name="Li R."/>
            <person name="Lin C.F."/>
            <person name="Lin M.F."/>
            <person name="Lindblad-Toh K."/>
            <person name="Llopart A."/>
            <person name="Long M."/>
            <person name="Low L."/>
            <person name="Lozovsky E."/>
            <person name="Lu J."/>
            <person name="Luo M."/>
            <person name="Machado C.A."/>
            <person name="Makalowski W."/>
            <person name="Marzo M."/>
            <person name="Matsuda M."/>
            <person name="Matzkin L."/>
            <person name="McAllister B."/>
            <person name="McBride C.S."/>
            <person name="McKernan B."/>
            <person name="McKernan K."/>
            <person name="Mendez-Lago M."/>
            <person name="Minx P."/>
            <person name="Mollenhauer M.U."/>
            <person name="Montooth K."/>
            <person name="Mount S.M."/>
            <person name="Mu X."/>
            <person name="Myers E."/>
            <person name="Negre B."/>
            <person name="Newfeld S."/>
            <person name="Nielsen R."/>
            <person name="Noor M.A."/>
            <person name="O'Grady P."/>
            <person name="Pachter L."/>
            <person name="Papaceit M."/>
            <person name="Parisi M.J."/>
            <person name="Parisi M."/>
            <person name="Parts L."/>
            <person name="Pedersen J.S."/>
            <person name="Pesole G."/>
            <person name="Phillippy A.M."/>
            <person name="Ponting C.P."/>
            <person name="Pop M."/>
            <person name="Porcelli D."/>
            <person name="Powell J.R."/>
            <person name="Prohaska S."/>
            <person name="Pruitt K."/>
            <person name="Puig M."/>
            <person name="Quesneville H."/>
            <person name="Ram K.R."/>
            <person name="Rand D."/>
            <person name="Rasmussen M.D."/>
            <person name="Reed L.K."/>
            <person name="Reenan R."/>
            <person name="Reily A."/>
            <person name="Remington K.A."/>
            <person name="Rieger T.T."/>
            <person name="Ritchie M.G."/>
            <person name="Robin C."/>
            <person name="Rogers Y.H."/>
            <person name="Rohde C."/>
            <person name="Rozas J."/>
            <person name="Rubenfield M.J."/>
            <person name="Ruiz A."/>
            <person name="Russo S."/>
            <person name="Salzberg S.L."/>
            <person name="Sanchez-Gracia A."/>
            <person name="Saranga D.J."/>
            <person name="Sato H."/>
            <person name="Schaeffer S.W."/>
            <person name="Schatz M.C."/>
            <person name="Schlenke T."/>
            <person name="Schwartz R."/>
            <person name="Segarra C."/>
            <person name="Singh R.S."/>
            <person name="Sirot L."/>
            <person name="Sirota M."/>
            <person name="Sisneros N.B."/>
            <person name="Smith C.D."/>
            <person name="Smith T.F."/>
            <person name="Spieth J."/>
            <person name="Stage D.E."/>
            <person name="Stark A."/>
            <person name="Stephan W."/>
            <person name="Strausberg R.L."/>
            <person name="Strempel S."/>
            <person name="Sturgill D."/>
            <person name="Sutton G."/>
            <person name="Sutton G.G."/>
            <person name="Tao W."/>
            <person name="Teichmann S."/>
            <person name="Tobari Y.N."/>
            <person name="Tomimura Y."/>
            <person name="Tsolas J.M."/>
            <person name="Valente V.L."/>
            <person name="Venter E."/>
            <person name="Venter J.C."/>
            <person name="Vicario S."/>
            <person name="Vieira F.G."/>
            <person name="Vilella A.J."/>
            <person name="Villasante A."/>
            <person name="Walenz B."/>
            <person name="Wang J."/>
            <person name="Wasserman M."/>
            <person name="Watts T."/>
            <person name="Wilson D."/>
            <person name="Wilson R.K."/>
            <person name="Wing R.A."/>
            <person name="Wolfner M.F."/>
            <person name="Wong A."/>
            <person name="Wong G.K."/>
            <person name="Wu C.I."/>
            <person name="Wu G."/>
            <person name="Yamamoto D."/>
            <person name="Yang H.P."/>
            <person name="Yang S.P."/>
            <person name="Yorke J.A."/>
            <person name="Yoshida K."/>
            <person name="Zdobnov E."/>
            <person name="Zhang P."/>
            <person name="Zhang Y."/>
            <person name="Zimin A.V."/>
            <person name="Baldwin J."/>
            <person name="Abdouelleil A."/>
            <person name="Abdulkadir J."/>
            <person name="Abebe A."/>
            <person name="Abera B."/>
            <person name="Abreu J."/>
            <person name="Acer S.C."/>
            <person name="Aftuck L."/>
            <person name="Alexander A."/>
            <person name="An P."/>
            <person name="Anderson E."/>
            <person name="Anderson S."/>
            <person name="Arachi H."/>
            <person name="Azer M."/>
            <person name="Bachantsang P."/>
            <person name="Barry A."/>
            <person name="Bayul T."/>
            <person name="Berlin A."/>
            <person name="Bessette D."/>
            <person name="Bloom T."/>
            <person name="Blye J."/>
            <person name="Boguslavskiy L."/>
            <person name="Bonnet C."/>
            <person name="Boukhgalter B."/>
            <person name="Bourzgui I."/>
            <person name="Brown A."/>
            <person name="Cahill P."/>
            <person name="Channer S."/>
            <person name="Cheshatsang Y."/>
            <person name="Chuda L."/>
            <person name="Citroen M."/>
            <person name="Collymore A."/>
            <person name="Cooke P."/>
            <person name="Costello M."/>
            <person name="D'Aco K."/>
            <person name="Daza R."/>
            <person name="De Haan G."/>
            <person name="DeGray S."/>
            <person name="DeMaso C."/>
            <person name="Dhargay N."/>
            <person name="Dooley K."/>
            <person name="Dooley E."/>
            <person name="Doricent M."/>
            <person name="Dorje P."/>
            <person name="Dorjee K."/>
            <person name="Dupes A."/>
            <person name="Elong R."/>
            <person name="Falk J."/>
            <person name="Farina A."/>
            <person name="Faro S."/>
            <person name="Ferguson D."/>
            <person name="Fisher S."/>
            <person name="Foley C.D."/>
            <person name="Franke A."/>
            <person name="Friedrich D."/>
            <person name="Gadbois L."/>
            <person name="Gearin G."/>
            <person name="Gearin C.R."/>
            <person name="Giannoukos G."/>
            <person name="Goode T."/>
            <person name="Graham J."/>
            <person name="Grandbois E."/>
            <person name="Grewal S."/>
            <person name="Gyaltsen K."/>
            <person name="Hafez N."/>
            <person name="Hagos B."/>
            <person name="Hall J."/>
            <person name="Henson C."/>
            <person name="Hollinger A."/>
            <person name="Honan T."/>
            <person name="Huard M.D."/>
            <person name="Hughes L."/>
            <person name="Hurhula B."/>
            <person name="Husby M.E."/>
            <person name="Kamat A."/>
            <person name="Kanga B."/>
            <person name="Kashin S."/>
            <person name="Khazanovich D."/>
            <person name="Kisner P."/>
            <person name="Lance K."/>
            <person name="Lara M."/>
            <person name="Lee W."/>
            <person name="Lennon N."/>
            <person name="Letendre F."/>
            <person name="LeVine R."/>
            <person name="Lipovsky A."/>
            <person name="Liu X."/>
            <person name="Liu J."/>
            <person name="Liu S."/>
            <person name="Lokyitsang T."/>
            <person name="Lokyitsang Y."/>
            <person name="Lubonja R."/>
            <person name="Lui A."/>
            <person name="MacDonald P."/>
            <person name="Magnisalis V."/>
            <person name="Maru K."/>
            <person name="Matthews C."/>
            <person name="McCusker W."/>
            <person name="McDonough S."/>
            <person name="Mehta T."/>
            <person name="Meldrim J."/>
            <person name="Meneus L."/>
            <person name="Mihai O."/>
            <person name="Mihalev A."/>
            <person name="Mihova T."/>
            <person name="Mittelman R."/>
            <person name="Mlenga V."/>
            <person name="Montmayeur A."/>
            <person name="Mulrain L."/>
            <person name="Navidi A."/>
            <person name="Naylor J."/>
            <person name="Negash T."/>
            <person name="Nguyen T."/>
            <person name="Nguyen N."/>
            <person name="Nicol R."/>
            <person name="Norbu C."/>
            <person name="Norbu N."/>
            <person name="Novod N."/>
            <person name="O'Neill B."/>
            <person name="Osman S."/>
            <person name="Markiewicz E."/>
            <person name="Oyono O.L."/>
            <person name="Patti C."/>
            <person name="Phunkhang P."/>
            <person name="Pierre F."/>
            <person name="Priest M."/>
            <person name="Raghuraman S."/>
            <person name="Rege F."/>
            <person name="Reyes R."/>
            <person name="Rise C."/>
            <person name="Rogov P."/>
            <person name="Ross K."/>
            <person name="Ryan E."/>
            <person name="Settipalli S."/>
            <person name="Shea T."/>
            <person name="Sherpa N."/>
            <person name="Shi L."/>
            <person name="Shih D."/>
            <person name="Sparrow T."/>
            <person name="Spaulding J."/>
            <person name="Stalker J."/>
            <person name="Stange-Thomann N."/>
            <person name="Stavropoulos S."/>
            <person name="Stone C."/>
            <person name="Strader C."/>
            <person name="Tesfaye S."/>
            <person name="Thomson T."/>
            <person name="Thoulutsang Y."/>
            <person name="Thoulutsang D."/>
            <person name="Topham K."/>
            <person name="Topping I."/>
            <person name="Tsamla T."/>
            <person name="Vassiliev H."/>
            <person name="Vo A."/>
            <person name="Wangchuk T."/>
            <person name="Wangdi T."/>
            <person name="Weiand M."/>
            <person name="Wilkinson J."/>
            <person name="Wilson A."/>
            <person name="Yadav S."/>
            <person name="Young G."/>
            <person name="Yu Q."/>
            <person name="Zembek L."/>
            <person name="Zhong D."/>
            <person name="Zimmer A."/>
            <person name="Zwirko Z."/>
            <person name="Jaffe D.B."/>
            <person name="Alvarez P."/>
            <person name="Brockman W."/>
            <person name="Butler J."/>
            <person name="Chin C."/>
            <person name="Gnerre S."/>
            <person name="Grabherr M."/>
            <person name="Kleber M."/>
            <person name="Mauceli E."/>
            <person name="MacCallum I."/>
        </authorList>
    </citation>
    <scope>NUCLEOTIDE SEQUENCE [LARGE SCALE GENOMIC DNA]</scope>
    <source>
        <strain evidence="4">Tucson 14024-0371.13</strain>
    </source>
</reference>
<sequence>MLGVALGLGLLAGADEWRSVVGSVGPQCKVAVGMLQPSWLVALLLLLAVLLLHLENATGKPPTKELPRPLTPLATEESDTEADPKMKFQKMRNGRSRRPTLMDVALQQSVRQGLDAMAELYGRIQPEMLRNGQTLQDNHPAAMLSRFNAPTTDSERREMAAYATIAAAKAFRKK</sequence>
<feature type="region of interest" description="Disordered" evidence="1">
    <location>
        <begin position="58"/>
        <end position="94"/>
    </location>
</feature>
<name>B3MTW1_DROAN</name>
<evidence type="ECO:0000313" key="3">
    <source>
        <dbReference type="EMBL" id="EDV30242.2"/>
    </source>
</evidence>
<evidence type="ECO:0000256" key="1">
    <source>
        <dbReference type="SAM" id="MobiDB-lite"/>
    </source>
</evidence>
<evidence type="ECO:0000256" key="2">
    <source>
        <dbReference type="SAM" id="Phobius"/>
    </source>
</evidence>
<dbReference type="Proteomes" id="UP000007801">
    <property type="component" value="Unassembled WGS sequence"/>
</dbReference>
<dbReference type="InParanoid" id="B3MTW1"/>
<dbReference type="EMBL" id="CH902623">
    <property type="protein sequence ID" value="EDV30242.2"/>
    <property type="molecule type" value="Genomic_DNA"/>
</dbReference>
<keyword evidence="2" id="KW-0812">Transmembrane</keyword>
<keyword evidence="2" id="KW-0472">Membrane</keyword>
<keyword evidence="4" id="KW-1185">Reference proteome</keyword>
<dbReference type="OrthoDB" id="823504at2759"/>
<feature type="transmembrane region" description="Helical" evidence="2">
    <location>
        <begin position="38"/>
        <end position="54"/>
    </location>
</feature>
<dbReference type="HOGENOM" id="CLU_1715151_0_0_1"/>
<dbReference type="eggNOG" id="ENOG502TC5E">
    <property type="taxonomic scope" value="Eukaryota"/>
</dbReference>